<dbReference type="InterPro" id="IPR027417">
    <property type="entry name" value="P-loop_NTPase"/>
</dbReference>
<organism evidence="8 9">
    <name type="scientific">Mizuhopecten yessoensis</name>
    <name type="common">Japanese scallop</name>
    <name type="synonym">Patinopecten yessoensis</name>
    <dbReference type="NCBI Taxonomy" id="6573"/>
    <lineage>
        <taxon>Eukaryota</taxon>
        <taxon>Metazoa</taxon>
        <taxon>Spiralia</taxon>
        <taxon>Lophotrochozoa</taxon>
        <taxon>Mollusca</taxon>
        <taxon>Bivalvia</taxon>
        <taxon>Autobranchia</taxon>
        <taxon>Pteriomorphia</taxon>
        <taxon>Pectinida</taxon>
        <taxon>Pectinoidea</taxon>
        <taxon>Pectinidae</taxon>
        <taxon>Mizuhopecten</taxon>
    </lineage>
</organism>
<dbReference type="InterPro" id="IPR045786">
    <property type="entry name" value="RhoGAP_pG1_pG2"/>
</dbReference>
<comment type="caution">
    <text evidence="8">The sequence shown here is derived from an EMBL/GenBank/DDBJ whole genome shotgun (WGS) entry which is preliminary data.</text>
</comment>
<dbReference type="Gene3D" id="1.10.10.440">
    <property type="entry name" value="FF domain"/>
    <property type="match status" value="2"/>
</dbReference>
<feature type="region of interest" description="Disordered" evidence="3">
    <location>
        <begin position="1286"/>
        <end position="1366"/>
    </location>
</feature>
<dbReference type="Pfam" id="PF19518">
    <property type="entry name" value="RhoGAP_pG1_pG2"/>
    <property type="match status" value="1"/>
</dbReference>
<dbReference type="InterPro" id="IPR039006">
    <property type="entry name" value="RhoGAP_pG2"/>
</dbReference>
<dbReference type="InterPro" id="IPR057284">
    <property type="entry name" value="FF_RHG35_4th"/>
</dbReference>
<dbReference type="InterPro" id="IPR000198">
    <property type="entry name" value="RhoGAP_dom"/>
</dbReference>
<evidence type="ECO:0000256" key="3">
    <source>
        <dbReference type="SAM" id="MobiDB-lite"/>
    </source>
</evidence>
<dbReference type="Pfam" id="PF00620">
    <property type="entry name" value="RhoGAP"/>
    <property type="match status" value="1"/>
</dbReference>
<dbReference type="PROSITE" id="PS51676">
    <property type="entry name" value="FF"/>
    <property type="match status" value="1"/>
</dbReference>
<dbReference type="SUPFAM" id="SSF81698">
    <property type="entry name" value="FF domain"/>
    <property type="match status" value="1"/>
</dbReference>
<dbReference type="InterPro" id="IPR001806">
    <property type="entry name" value="Small_GTPase"/>
</dbReference>
<keyword evidence="1" id="KW-0343">GTPase activation</keyword>
<dbReference type="EMBL" id="NEDP02001021">
    <property type="protein sequence ID" value="OWF54503.1"/>
    <property type="molecule type" value="Genomic_DNA"/>
</dbReference>
<dbReference type="CDD" id="cd22207">
    <property type="entry name" value="pseudoGTPaseD_p190RhoGAP"/>
    <property type="match status" value="1"/>
</dbReference>
<dbReference type="SUPFAM" id="SSF52540">
    <property type="entry name" value="P-loop containing nucleoside triphosphate hydrolases"/>
    <property type="match status" value="1"/>
</dbReference>
<protein>
    <submittedName>
        <fullName evidence="8">Rho GTPase-activating protein 190</fullName>
    </submittedName>
</protein>
<name>A0A210R0F5_MIZYE</name>
<dbReference type="InterPro" id="IPR032835">
    <property type="entry name" value="RhoGAP-FF1"/>
</dbReference>
<reference evidence="8 9" key="1">
    <citation type="journal article" date="2017" name="Nat. Ecol. Evol.">
        <title>Scallop genome provides insights into evolution of bilaterian karyotype and development.</title>
        <authorList>
            <person name="Wang S."/>
            <person name="Zhang J."/>
            <person name="Jiao W."/>
            <person name="Li J."/>
            <person name="Xun X."/>
            <person name="Sun Y."/>
            <person name="Guo X."/>
            <person name="Huan P."/>
            <person name="Dong B."/>
            <person name="Zhang L."/>
            <person name="Hu X."/>
            <person name="Sun X."/>
            <person name="Wang J."/>
            <person name="Zhao C."/>
            <person name="Wang Y."/>
            <person name="Wang D."/>
            <person name="Huang X."/>
            <person name="Wang R."/>
            <person name="Lv J."/>
            <person name="Li Y."/>
            <person name="Zhang Z."/>
            <person name="Liu B."/>
            <person name="Lu W."/>
            <person name="Hui Y."/>
            <person name="Liang J."/>
            <person name="Zhou Z."/>
            <person name="Hou R."/>
            <person name="Li X."/>
            <person name="Liu Y."/>
            <person name="Li H."/>
            <person name="Ning X."/>
            <person name="Lin Y."/>
            <person name="Zhao L."/>
            <person name="Xing Q."/>
            <person name="Dou J."/>
            <person name="Li Y."/>
            <person name="Mao J."/>
            <person name="Guo H."/>
            <person name="Dou H."/>
            <person name="Li T."/>
            <person name="Mu C."/>
            <person name="Jiang W."/>
            <person name="Fu Q."/>
            <person name="Fu X."/>
            <person name="Miao Y."/>
            <person name="Liu J."/>
            <person name="Yu Q."/>
            <person name="Li R."/>
            <person name="Liao H."/>
            <person name="Li X."/>
            <person name="Kong Y."/>
            <person name="Jiang Z."/>
            <person name="Chourrout D."/>
            <person name="Li R."/>
            <person name="Bao Z."/>
        </authorList>
    </citation>
    <scope>NUCLEOTIDE SEQUENCE [LARGE SCALE GENOMIC DNA]</scope>
    <source>
        <strain evidence="8 9">PY_sf001</strain>
    </source>
</reference>
<evidence type="ECO:0000259" key="7">
    <source>
        <dbReference type="PROSITE" id="PS51853"/>
    </source>
</evidence>
<dbReference type="Proteomes" id="UP000242188">
    <property type="component" value="Unassembled WGS sequence"/>
</dbReference>
<dbReference type="GO" id="GO:0003924">
    <property type="term" value="F:GTPase activity"/>
    <property type="evidence" value="ECO:0007669"/>
    <property type="project" value="InterPro"/>
</dbReference>
<accession>A0A210R0F5</accession>
<dbReference type="GO" id="GO:0050770">
    <property type="term" value="P:regulation of axonogenesis"/>
    <property type="evidence" value="ECO:0007669"/>
    <property type="project" value="TreeGrafter"/>
</dbReference>
<feature type="domain" description="PG2 pseudoGTPase" evidence="7">
    <location>
        <begin position="782"/>
        <end position="961"/>
    </location>
</feature>
<evidence type="ECO:0000313" key="9">
    <source>
        <dbReference type="Proteomes" id="UP000242188"/>
    </source>
</evidence>
<dbReference type="InterPro" id="IPR039007">
    <property type="entry name" value="pG1"/>
</dbReference>
<dbReference type="SUPFAM" id="SSF48350">
    <property type="entry name" value="GTPase activation domain, GAP"/>
    <property type="match status" value="1"/>
</dbReference>
<dbReference type="GO" id="GO:0008361">
    <property type="term" value="P:regulation of cell size"/>
    <property type="evidence" value="ECO:0007669"/>
    <property type="project" value="TreeGrafter"/>
</dbReference>
<feature type="compositionally biased region" description="Basic and acidic residues" evidence="3">
    <location>
        <begin position="1163"/>
        <end position="1172"/>
    </location>
</feature>
<evidence type="ECO:0000259" key="4">
    <source>
        <dbReference type="PROSITE" id="PS50238"/>
    </source>
</evidence>
<dbReference type="PROSITE" id="PS50238">
    <property type="entry name" value="RHOGAP"/>
    <property type="match status" value="1"/>
</dbReference>
<dbReference type="PROSITE" id="PS51852">
    <property type="entry name" value="PG1"/>
    <property type="match status" value="1"/>
</dbReference>
<dbReference type="Pfam" id="PF16512">
    <property type="entry name" value="RhoGAP-FF1"/>
    <property type="match status" value="1"/>
</dbReference>
<evidence type="ECO:0000259" key="6">
    <source>
        <dbReference type="PROSITE" id="PS51852"/>
    </source>
</evidence>
<dbReference type="SMART" id="SM00173">
    <property type="entry name" value="RAS"/>
    <property type="match status" value="1"/>
</dbReference>
<dbReference type="GO" id="GO:0005525">
    <property type="term" value="F:GTP binding"/>
    <property type="evidence" value="ECO:0007669"/>
    <property type="project" value="InterPro"/>
</dbReference>
<dbReference type="InterPro" id="IPR002713">
    <property type="entry name" value="FF_domain"/>
</dbReference>
<feature type="domain" description="Rho-GAP" evidence="4">
    <location>
        <begin position="1354"/>
        <end position="1545"/>
    </location>
</feature>
<dbReference type="InterPro" id="IPR008936">
    <property type="entry name" value="Rho_GTPase_activation_prot"/>
</dbReference>
<dbReference type="SMART" id="SM00324">
    <property type="entry name" value="RhoGAP"/>
    <property type="match status" value="1"/>
</dbReference>
<sequence>MAKKGEDRTFNISVIGLSGTERDKGPVGVGKSCLCNRFISYVADKYFSDHISVLSQSDFAGRVINNDHFLYWGEVTKTDDGNNFVFHVIEQSEFIDDVSFQPFKTGRTDPYYKRCVATKVQSAEKLMYICKDQLGMETDSAYEQKLMPEGKLNIDGFICCFDVSQVQQRSLEQQVEFVTLLLNGAIKTKKPVVMVTTKTDEANDRYVKEVERLLSKREYKNNIPLVGTSAHENVNVEQAFLTLAHMIDKTKTRPKIVQFTEAVRQRKELLDVATEAYRSLLRNNVIDPKAVWAPSRKKLEKESDFLHYIEHFGTDSARKLFRLHIKHLCDEQIRRRESHYLQKLPDVLQHFFPDLNTITESWTTCQRYILQHPDFDQYFVEVCYENDSWKTTPHFVDNYQEIRIPYDLLSSCDAETCFRNHFNALQAQHRKLQLKRQFKKLLEDTPEVSPGKSLEETYISFVGKDCYIDLKQYEREQVFEAHQNDLKTAARHDFQELLWEKLEIFIHMSNTPNTITQEDIRTITKFIEDDPRYRVMDRLEEERKVILFNLLGFMECPSRDRCYFQQKCAEVELQNIFEGRIFRSEPLSISEGEGSLKPLNLVLLGKAGLAEELCKEIRNMCNQDMFPYRSAVYSLDYRPIEEDVSLEYNSFATANFKPHGCLCVYNSRESLEYVRSSLETTLLADLQREEDQTLHGVPIIILHAFNPECTEKEHIILSHKGQELARSLRCEFKDIPVEDDLEDHGLRFSPVQIEESLIMVVRGSGQASSSRPCSEDLEPDLRIGMCLMCGDPFDCEIPLGPLLNSNPTQIDIDPTSSMYSITMETNVDNSPDFSKQKIEICISSYHNFVSKMFKDDEDYHMFHGFILVFSTKRKASYATMKAFAESLRNQMQVLPILILAVTDSGGSAIFFKDELSQILISEGNQLADFLGGEFKMTTANFQQQTPIYIPFFKEAWYKREVVSESYYSVPSSPPAYGQACHSIDPKRPPAPLPRPFDIYPTAKSSTSNSQSTEESEPIYDQPNNLRGGPTSDSEQERPSSASPPPRTDSPTCPPPYQHDLKNGERLVRPSMIRKRQGDHADAQKEIYRKSCPVLERELKLTSTMSLEQADSDREPHYQFRKSYSMKLAVKEEDEAWAINEPRRPQKKASTFPSDAKLINPDNGRLDDDSRRSSDEAIWRDNELYHSRNPQFGAGRKPSKSAIQAPLALPEHIEISSDYATVKDVVSSPTPESDYASVNDALPDGMLQRVRSQQGKSHYRDLGYGEREYATLPRDRFGGMMATSMDSADLDLNDSGSWASKMKTSKKQRKEQQKIKEDEKRRKKEEERKQKEQQKMQKKNKKKDSRGAGISESGCRLQGFPMSPTNPSLPQFVETCVEYIDAEVKVRRMHTEGIYRIPGNKQNVDLLNSKLQEDPIQDIKILEIQVNAVATVLKNFFNETEPLIPSYLHDELLEAAEMPTGRLLALRGVLKKLHPVNFEVLKYFITHLNRVSQHRETHNMDTRNLALCLWPTILRIDFMSYDKMATGTKLPAEIIQTMIEQCGFFFHGEDEV</sequence>
<dbReference type="OrthoDB" id="9994905at2759"/>
<dbReference type="SMART" id="SM00441">
    <property type="entry name" value="FF"/>
    <property type="match status" value="2"/>
</dbReference>
<dbReference type="InterPro" id="IPR051978">
    <property type="entry name" value="Rho-GAP_domain"/>
</dbReference>
<feature type="compositionally biased region" description="Pro residues" evidence="3">
    <location>
        <begin position="1041"/>
        <end position="1056"/>
    </location>
</feature>
<proteinExistence type="predicted"/>
<gene>
    <name evidence="8" type="ORF">KP79_PYT18318</name>
</gene>
<dbReference type="Pfam" id="PF23083">
    <property type="entry name" value="FF_RHG35_4th"/>
    <property type="match status" value="1"/>
</dbReference>
<keyword evidence="2" id="KW-0677">Repeat</keyword>
<dbReference type="Gene3D" id="3.40.50.300">
    <property type="entry name" value="P-loop containing nucleotide triphosphate hydrolases"/>
    <property type="match status" value="1"/>
</dbReference>
<dbReference type="GO" id="GO:0005096">
    <property type="term" value="F:GTPase activator activity"/>
    <property type="evidence" value="ECO:0007669"/>
    <property type="project" value="UniProtKB-KW"/>
</dbReference>
<dbReference type="GO" id="GO:0007266">
    <property type="term" value="P:Rho protein signal transduction"/>
    <property type="evidence" value="ECO:0007669"/>
    <property type="project" value="TreeGrafter"/>
</dbReference>
<feature type="domain" description="PG1 pseudoGTPase" evidence="6">
    <location>
        <begin position="593"/>
        <end position="766"/>
    </location>
</feature>
<evidence type="ECO:0000256" key="2">
    <source>
        <dbReference type="ARBA" id="ARBA00022737"/>
    </source>
</evidence>
<feature type="compositionally biased region" description="Basic and acidic residues" evidence="3">
    <location>
        <begin position="1309"/>
        <end position="1334"/>
    </location>
</feature>
<dbReference type="PANTHER" id="PTHR46005">
    <property type="entry name" value="RHO GTPASE-ACTIVATING PROTEIN 190"/>
    <property type="match status" value="1"/>
</dbReference>
<keyword evidence="9" id="KW-1185">Reference proteome</keyword>
<feature type="domain" description="FF" evidence="5">
    <location>
        <begin position="487"/>
        <end position="553"/>
    </location>
</feature>
<dbReference type="PROSITE" id="PS51853">
    <property type="entry name" value="PG2"/>
    <property type="match status" value="1"/>
</dbReference>
<dbReference type="PANTHER" id="PTHR46005:SF4">
    <property type="entry name" value="RHO GTPASE-ACTIVATING PROTEIN 190"/>
    <property type="match status" value="1"/>
</dbReference>
<evidence type="ECO:0000256" key="1">
    <source>
        <dbReference type="ARBA" id="ARBA00022468"/>
    </source>
</evidence>
<evidence type="ECO:0000313" key="8">
    <source>
        <dbReference type="EMBL" id="OWF54503.1"/>
    </source>
</evidence>
<feature type="region of interest" description="Disordered" evidence="3">
    <location>
        <begin position="1141"/>
        <end position="1172"/>
    </location>
</feature>
<dbReference type="InterPro" id="IPR036517">
    <property type="entry name" value="FF_domain_sf"/>
</dbReference>
<dbReference type="STRING" id="6573.A0A210R0F5"/>
<feature type="region of interest" description="Disordered" evidence="3">
    <location>
        <begin position="977"/>
        <end position="1068"/>
    </location>
</feature>
<evidence type="ECO:0000259" key="5">
    <source>
        <dbReference type="PROSITE" id="PS51676"/>
    </source>
</evidence>
<dbReference type="GO" id="GO:0005829">
    <property type="term" value="C:cytosol"/>
    <property type="evidence" value="ECO:0007669"/>
    <property type="project" value="TreeGrafter"/>
</dbReference>
<dbReference type="Pfam" id="PF00071">
    <property type="entry name" value="Ras"/>
    <property type="match status" value="1"/>
</dbReference>
<dbReference type="Gene3D" id="1.10.555.10">
    <property type="entry name" value="Rho GTPase activation protein"/>
    <property type="match status" value="1"/>
</dbReference>
<feature type="compositionally biased region" description="Basic and acidic residues" evidence="3">
    <location>
        <begin position="1058"/>
        <end position="1067"/>
    </location>
</feature>